<keyword evidence="2" id="KW-1185">Reference proteome</keyword>
<accession>A0A1G6EG75</accession>
<evidence type="ECO:0000313" key="1">
    <source>
        <dbReference type="EMBL" id="SDB56396.1"/>
    </source>
</evidence>
<reference evidence="1 2" key="1">
    <citation type="submission" date="2016-10" db="EMBL/GenBank/DDBJ databases">
        <authorList>
            <person name="de Groot N.N."/>
        </authorList>
    </citation>
    <scope>NUCLEOTIDE SEQUENCE [LARGE SCALE GENOMIC DNA]</scope>
    <source>
        <strain evidence="1 2">ATCC 35022</strain>
    </source>
</reference>
<gene>
    <name evidence="1" type="ORF">SAMN02982931_04478</name>
</gene>
<dbReference type="STRING" id="665467.SAMN02982931_04478"/>
<evidence type="ECO:0000313" key="2">
    <source>
        <dbReference type="Proteomes" id="UP000199071"/>
    </source>
</evidence>
<dbReference type="InterPro" id="IPR041854">
    <property type="entry name" value="BFD-like_2Fe2S-bd_dom_sf"/>
</dbReference>
<proteinExistence type="predicted"/>
<name>A0A1G6EG75_9HYPH</name>
<protein>
    <submittedName>
        <fullName evidence="1">Bacterioferritin-associated ferredoxin</fullName>
    </submittedName>
</protein>
<sequence>MIVCSCNVLTGDRILAAAETLAREDPGRPVTPGRLFRALGARPQCGTCFPTVRRIVADAGIAFTCPEPLASVADEDEVLTVDELDILIDAATDAS</sequence>
<dbReference type="RefSeq" id="WP_090880526.1">
    <property type="nucleotide sequence ID" value="NZ_FMXQ01000012.1"/>
</dbReference>
<dbReference type="Proteomes" id="UP000199071">
    <property type="component" value="Unassembled WGS sequence"/>
</dbReference>
<organism evidence="1 2">
    <name type="scientific">Bauldia litoralis</name>
    <dbReference type="NCBI Taxonomy" id="665467"/>
    <lineage>
        <taxon>Bacteria</taxon>
        <taxon>Pseudomonadati</taxon>
        <taxon>Pseudomonadota</taxon>
        <taxon>Alphaproteobacteria</taxon>
        <taxon>Hyphomicrobiales</taxon>
        <taxon>Kaistiaceae</taxon>
        <taxon>Bauldia</taxon>
    </lineage>
</organism>
<dbReference type="AlphaFoldDB" id="A0A1G6EG75"/>
<dbReference type="OrthoDB" id="7428628at2"/>
<dbReference type="Gene3D" id="1.10.10.1100">
    <property type="entry name" value="BFD-like [2Fe-2S]-binding domain"/>
    <property type="match status" value="1"/>
</dbReference>
<dbReference type="EMBL" id="FMXQ01000012">
    <property type="protein sequence ID" value="SDB56396.1"/>
    <property type="molecule type" value="Genomic_DNA"/>
</dbReference>